<dbReference type="CDD" id="cd00610">
    <property type="entry name" value="OAT_like"/>
    <property type="match status" value="1"/>
</dbReference>
<proteinExistence type="inferred from homology"/>
<dbReference type="FunFam" id="3.40.640.10:FF:000014">
    <property type="entry name" value="Adenosylmethionine-8-amino-7-oxononanoate aminotransferase, probable"/>
    <property type="match status" value="1"/>
</dbReference>
<evidence type="ECO:0000256" key="1">
    <source>
        <dbReference type="ARBA" id="ARBA00008954"/>
    </source>
</evidence>
<dbReference type="Gene3D" id="3.40.640.10">
    <property type="entry name" value="Type I PLP-dependent aspartate aminotransferase-like (Major domain)"/>
    <property type="match status" value="1"/>
</dbReference>
<dbReference type="InterPro" id="IPR015424">
    <property type="entry name" value="PyrdxlP-dep_Trfase"/>
</dbReference>
<sequence length="456" mass="49539">MTDIKRTAQDHLWLHFAQVPSEGPVIIDRGEGCYVWDTDGNRYLDALAGLFVSAIGHGRSELANAASKQAEQMAYFPIWGMAHRPAVDLAAKLAALAPGDMDRVFFTTGGSEAVESAWKLARQYFLAKGEPDRMKVIARKTAYHGTTFGALSITSIDAIREPYEPLLNHMVTHVSTTNQLHCDQCDGPCGLHAADEIEAAIVELGPETVAAVFLEPVQNSGGCFTPPEGYWQRVREICDRYGVLLVSDEVICAFGRIGTWFGGQKYDYVPDMITFAKGVTSGYAPLGGVITRPHIAQSFIENGDAFMHGITFGGHPVSCATALANIEVMESDGLIDHVAANEALFRSELETLVDLPIVAEVRGAGYFYAIELQKDARTGVSFSPEEATEIVDLLKPLLLELGMIARADGRGAPIIQYSPPLIAGPEEFSEIARISREAIQRAWSKMTAQTSTSDPE</sequence>
<keyword evidence="4" id="KW-0663">Pyridoxal phosphate</keyword>
<evidence type="ECO:0000313" key="5">
    <source>
        <dbReference type="EMBL" id="VAV92585.1"/>
    </source>
</evidence>
<keyword evidence="3 5" id="KW-0808">Transferase</keyword>
<dbReference type="Pfam" id="PF00202">
    <property type="entry name" value="Aminotran_3"/>
    <property type="match status" value="1"/>
</dbReference>
<gene>
    <name evidence="5" type="ORF">MNBD_ACTINO01-2256</name>
</gene>
<dbReference type="EC" id="2.6.1.18" evidence="5"/>
<dbReference type="EMBL" id="UOEI01000084">
    <property type="protein sequence ID" value="VAV92585.1"/>
    <property type="molecule type" value="Genomic_DNA"/>
</dbReference>
<dbReference type="PROSITE" id="PS00600">
    <property type="entry name" value="AA_TRANSFER_CLASS_3"/>
    <property type="match status" value="1"/>
</dbReference>
<organism evidence="5">
    <name type="scientific">hydrothermal vent metagenome</name>
    <dbReference type="NCBI Taxonomy" id="652676"/>
    <lineage>
        <taxon>unclassified sequences</taxon>
        <taxon>metagenomes</taxon>
        <taxon>ecological metagenomes</taxon>
    </lineage>
</organism>
<name>A0A3B0SC17_9ZZZZ</name>
<evidence type="ECO:0000256" key="2">
    <source>
        <dbReference type="ARBA" id="ARBA00022576"/>
    </source>
</evidence>
<dbReference type="PANTHER" id="PTHR43094">
    <property type="entry name" value="AMINOTRANSFERASE"/>
    <property type="match status" value="1"/>
</dbReference>
<keyword evidence="5" id="KW-0670">Pyruvate</keyword>
<dbReference type="Gene3D" id="3.90.1150.10">
    <property type="entry name" value="Aspartate Aminotransferase, domain 1"/>
    <property type="match status" value="1"/>
</dbReference>
<dbReference type="GO" id="GO:0016223">
    <property type="term" value="F:beta-alanine:pyruvate transaminase activity"/>
    <property type="evidence" value="ECO:0007669"/>
    <property type="project" value="UniProtKB-EC"/>
</dbReference>
<dbReference type="GO" id="GO:0030170">
    <property type="term" value="F:pyridoxal phosphate binding"/>
    <property type="evidence" value="ECO:0007669"/>
    <property type="project" value="InterPro"/>
</dbReference>
<dbReference type="GO" id="GO:0005829">
    <property type="term" value="C:cytosol"/>
    <property type="evidence" value="ECO:0007669"/>
    <property type="project" value="TreeGrafter"/>
</dbReference>
<dbReference type="InterPro" id="IPR049704">
    <property type="entry name" value="Aminotrans_3_PPA_site"/>
</dbReference>
<dbReference type="PANTHER" id="PTHR43094:SF1">
    <property type="entry name" value="AMINOTRANSFERASE CLASS-III"/>
    <property type="match status" value="1"/>
</dbReference>
<dbReference type="InterPro" id="IPR005814">
    <property type="entry name" value="Aminotrans_3"/>
</dbReference>
<dbReference type="SUPFAM" id="SSF53383">
    <property type="entry name" value="PLP-dependent transferases"/>
    <property type="match status" value="1"/>
</dbReference>
<evidence type="ECO:0000256" key="3">
    <source>
        <dbReference type="ARBA" id="ARBA00022679"/>
    </source>
</evidence>
<comment type="similarity">
    <text evidence="1">Belongs to the class-III pyridoxal-phosphate-dependent aminotransferase family.</text>
</comment>
<protein>
    <submittedName>
        <fullName evidence="5">Omega-amino acid--pyruvate aminotransferase</fullName>
        <ecNumber evidence="5">2.6.1.18</ecNumber>
    </submittedName>
</protein>
<dbReference type="NCBIfam" id="NF005102">
    <property type="entry name" value="PRK06541.1"/>
    <property type="match status" value="1"/>
</dbReference>
<dbReference type="InterPro" id="IPR015422">
    <property type="entry name" value="PyrdxlP-dep_Trfase_small"/>
</dbReference>
<evidence type="ECO:0000256" key="4">
    <source>
        <dbReference type="ARBA" id="ARBA00022898"/>
    </source>
</evidence>
<reference evidence="5" key="1">
    <citation type="submission" date="2018-06" db="EMBL/GenBank/DDBJ databases">
        <authorList>
            <person name="Zhirakovskaya E."/>
        </authorList>
    </citation>
    <scope>NUCLEOTIDE SEQUENCE</scope>
</reference>
<keyword evidence="2 5" id="KW-0032">Aminotransferase</keyword>
<accession>A0A3B0SC17</accession>
<dbReference type="InterPro" id="IPR015421">
    <property type="entry name" value="PyrdxlP-dep_Trfase_major"/>
</dbReference>
<dbReference type="AlphaFoldDB" id="A0A3B0SC17"/>